<dbReference type="InterPro" id="IPR045871">
    <property type="entry name" value="AHP1-5/YPD1"/>
</dbReference>
<comment type="caution">
    <text evidence="3">The sequence shown here is derived from an EMBL/GenBank/DDBJ whole genome shotgun (WGS) entry which is preliminary data.</text>
</comment>
<dbReference type="GO" id="GO:0000160">
    <property type="term" value="P:phosphorelay signal transduction system"/>
    <property type="evidence" value="ECO:0007669"/>
    <property type="project" value="InterPro"/>
</dbReference>
<evidence type="ECO:0000256" key="1">
    <source>
        <dbReference type="PROSITE-ProRule" id="PRU00110"/>
    </source>
</evidence>
<dbReference type="PANTHER" id="PTHR28242:SF52">
    <property type="entry name" value="PHOSPHORELAY INTERMEDIATE PROTEIN YPD1"/>
    <property type="match status" value="1"/>
</dbReference>
<dbReference type="Proteomes" id="UP001197328">
    <property type="component" value="Unassembled WGS sequence"/>
</dbReference>
<dbReference type="PROSITE" id="PS50894">
    <property type="entry name" value="HPT"/>
    <property type="match status" value="1"/>
</dbReference>
<dbReference type="InterPro" id="IPR036641">
    <property type="entry name" value="HPT_dom_sf"/>
</dbReference>
<dbReference type="Pfam" id="PF01627">
    <property type="entry name" value="Hpt"/>
    <property type="match status" value="1"/>
</dbReference>
<dbReference type="GO" id="GO:0043424">
    <property type="term" value="F:protein histidine kinase binding"/>
    <property type="evidence" value="ECO:0007669"/>
    <property type="project" value="InterPro"/>
</dbReference>
<dbReference type="InterPro" id="IPR008207">
    <property type="entry name" value="Sig_transdc_His_kin_Hpt_dom"/>
</dbReference>
<gene>
    <name evidence="3" type="ORF">KL928_002259</name>
    <name evidence="4" type="ORF">KL940_001982</name>
</gene>
<keyword evidence="1" id="KW-0597">Phosphoprotein</keyword>
<evidence type="ECO:0000313" key="5">
    <source>
        <dbReference type="Proteomes" id="UP001196530"/>
    </source>
</evidence>
<name>A0AAN6DFM4_PICAN</name>
<reference evidence="3 6" key="1">
    <citation type="journal article" date="2021" name="G3 (Bethesda)">
        <title>Genomic diversity, chromosomal rearrangements, and interspecies hybridization in the ogataea polymorpha species complex.</title>
        <authorList>
            <person name="Hanson S.J."/>
            <person name="Cinneide E.O."/>
            <person name="Salzberg L.I."/>
            <person name="Wolfe K.H."/>
            <person name="McGowan J."/>
            <person name="Fitzpatrick D.A."/>
            <person name="Matlin K."/>
        </authorList>
    </citation>
    <scope>NUCLEOTIDE SEQUENCE</scope>
    <source>
        <strain evidence="4">51-138</strain>
        <strain evidence="3">61-244</strain>
    </source>
</reference>
<keyword evidence="6" id="KW-1185">Reference proteome</keyword>
<evidence type="ECO:0000259" key="2">
    <source>
        <dbReference type="PROSITE" id="PS50894"/>
    </source>
</evidence>
<feature type="modified residue" description="Phosphohistidine" evidence="1">
    <location>
        <position position="73"/>
    </location>
</feature>
<dbReference type="GeneID" id="66126310"/>
<dbReference type="GO" id="GO:0009927">
    <property type="term" value="F:histidine phosphotransfer kinase activity"/>
    <property type="evidence" value="ECO:0007669"/>
    <property type="project" value="InterPro"/>
</dbReference>
<accession>A0AAN6DFM4</accession>
<dbReference type="Proteomes" id="UP001196530">
    <property type="component" value="Unassembled WGS sequence"/>
</dbReference>
<dbReference type="EMBL" id="JAHLVD010000004">
    <property type="protein sequence ID" value="KAG7850422.1"/>
    <property type="molecule type" value="Genomic_DNA"/>
</dbReference>
<dbReference type="SUPFAM" id="SSF47226">
    <property type="entry name" value="Histidine-containing phosphotransfer domain, HPT domain"/>
    <property type="match status" value="1"/>
</dbReference>
<dbReference type="AlphaFoldDB" id="A0AAN6DFM4"/>
<evidence type="ECO:0000313" key="6">
    <source>
        <dbReference type="Proteomes" id="UP001197328"/>
    </source>
</evidence>
<dbReference type="RefSeq" id="XP_043060464.1">
    <property type="nucleotide sequence ID" value="XM_043202715.1"/>
</dbReference>
<dbReference type="PANTHER" id="PTHR28242">
    <property type="entry name" value="PHOSPHORELAY INTERMEDIATE PROTEIN YPD1"/>
    <property type="match status" value="1"/>
</dbReference>
<dbReference type="GO" id="GO:0005634">
    <property type="term" value="C:nucleus"/>
    <property type="evidence" value="ECO:0007669"/>
    <property type="project" value="TreeGrafter"/>
</dbReference>
<evidence type="ECO:0000313" key="4">
    <source>
        <dbReference type="EMBL" id="KAG7850422.1"/>
    </source>
</evidence>
<feature type="domain" description="HPt" evidence="2">
    <location>
        <begin position="29"/>
        <end position="136"/>
    </location>
</feature>
<evidence type="ECO:0000313" key="3">
    <source>
        <dbReference type="EMBL" id="KAG7819585.1"/>
    </source>
</evidence>
<organism evidence="3 5">
    <name type="scientific">Pichia angusta</name>
    <name type="common">Yeast</name>
    <name type="synonym">Hansenula polymorpha</name>
    <dbReference type="NCBI Taxonomy" id="870730"/>
    <lineage>
        <taxon>Eukaryota</taxon>
        <taxon>Fungi</taxon>
        <taxon>Dikarya</taxon>
        <taxon>Ascomycota</taxon>
        <taxon>Saccharomycotina</taxon>
        <taxon>Pichiomycetes</taxon>
        <taxon>Pichiales</taxon>
        <taxon>Pichiaceae</taxon>
        <taxon>Ogataea</taxon>
    </lineage>
</organism>
<protein>
    <recommendedName>
        <fullName evidence="2">HPt domain-containing protein</fullName>
    </recommendedName>
</protein>
<dbReference type="GO" id="GO:0005737">
    <property type="term" value="C:cytoplasm"/>
    <property type="evidence" value="ECO:0007669"/>
    <property type="project" value="TreeGrafter"/>
</dbReference>
<dbReference type="Gene3D" id="1.20.120.160">
    <property type="entry name" value="HPT domain"/>
    <property type="match status" value="1"/>
</dbReference>
<proteinExistence type="predicted"/>
<dbReference type="EMBL" id="JAHLUX010000004">
    <property type="protein sequence ID" value="KAG7819585.1"/>
    <property type="molecule type" value="Genomic_DNA"/>
</dbReference>
<sequence length="148" mass="16699">MSVTQETLENSELINWTIFQELLLMDEDEEGFALSLVQTFVDQASGIFKEIEALIQKQDPSEDDLKRLASLGHYLKGSAAALGLHIVQQECERIQNYGNKINFDDYEPAAKASTVNDWIDCIQAAFKNALDNYEKSKELLSGFFGEQL</sequence>